<dbReference type="Gene3D" id="3.40.30.10">
    <property type="entry name" value="Glutaredoxin"/>
    <property type="match status" value="1"/>
</dbReference>
<dbReference type="AlphaFoldDB" id="A0A9P7EK29"/>
<dbReference type="Proteomes" id="UP000807769">
    <property type="component" value="Unassembled WGS sequence"/>
</dbReference>
<evidence type="ECO:0000313" key="1">
    <source>
        <dbReference type="EMBL" id="KAG1823895.1"/>
    </source>
</evidence>
<dbReference type="OrthoDB" id="202840at2759"/>
<proteinExistence type="predicted"/>
<reference evidence="1" key="1">
    <citation type="journal article" date="2020" name="New Phytol.">
        <title>Comparative genomics reveals dynamic genome evolution in host specialist ectomycorrhizal fungi.</title>
        <authorList>
            <person name="Lofgren L.A."/>
            <person name="Nguyen N.H."/>
            <person name="Vilgalys R."/>
            <person name="Ruytinx J."/>
            <person name="Liao H.L."/>
            <person name="Branco S."/>
            <person name="Kuo A."/>
            <person name="LaButti K."/>
            <person name="Lipzen A."/>
            <person name="Andreopoulos W."/>
            <person name="Pangilinan J."/>
            <person name="Riley R."/>
            <person name="Hundley H."/>
            <person name="Na H."/>
            <person name="Barry K."/>
            <person name="Grigoriev I.V."/>
            <person name="Stajich J.E."/>
            <person name="Kennedy P.G."/>
        </authorList>
    </citation>
    <scope>NUCLEOTIDE SEQUENCE</scope>
    <source>
        <strain evidence="1">MN1</strain>
    </source>
</reference>
<dbReference type="SUPFAM" id="SSF52833">
    <property type="entry name" value="Thioredoxin-like"/>
    <property type="match status" value="1"/>
</dbReference>
<dbReference type="InterPro" id="IPR036249">
    <property type="entry name" value="Thioredoxin-like_sf"/>
</dbReference>
<comment type="caution">
    <text evidence="1">The sequence shown here is derived from an EMBL/GenBank/DDBJ whole genome shotgun (WGS) entry which is preliminary data.</text>
</comment>
<organism evidence="1 2">
    <name type="scientific">Suillus subaureus</name>
    <dbReference type="NCBI Taxonomy" id="48587"/>
    <lineage>
        <taxon>Eukaryota</taxon>
        <taxon>Fungi</taxon>
        <taxon>Dikarya</taxon>
        <taxon>Basidiomycota</taxon>
        <taxon>Agaricomycotina</taxon>
        <taxon>Agaricomycetes</taxon>
        <taxon>Agaricomycetidae</taxon>
        <taxon>Boletales</taxon>
        <taxon>Suillineae</taxon>
        <taxon>Suillaceae</taxon>
        <taxon>Suillus</taxon>
    </lineage>
</organism>
<dbReference type="EMBL" id="JABBWG010000004">
    <property type="protein sequence ID" value="KAG1823895.1"/>
    <property type="molecule type" value="Genomic_DNA"/>
</dbReference>
<evidence type="ECO:0000313" key="2">
    <source>
        <dbReference type="Proteomes" id="UP000807769"/>
    </source>
</evidence>
<name>A0A9P7EK29_9AGAM</name>
<gene>
    <name evidence="1" type="ORF">BJ212DRAFT_1296416</name>
</gene>
<dbReference type="GeneID" id="64626465"/>
<accession>A0A9P7EK29</accession>
<keyword evidence="2" id="KW-1185">Reference proteome</keyword>
<protein>
    <submittedName>
        <fullName evidence="1">Uncharacterized protein</fullName>
    </submittedName>
</protein>
<dbReference type="RefSeq" id="XP_041197955.1">
    <property type="nucleotide sequence ID" value="XM_041332448.1"/>
</dbReference>
<sequence>MSKQLTLYLHKVQLALIEANAPYRGYPIDLVNRGLPAKGPSIDPEDPSSLSAKITEMNVILEFLVDLYPDSELLPKDPVSCAKVRFFVDVSTKHIKGPLYDFLVKGVITYFKAFLVRVQ</sequence>
<dbReference type="Gene3D" id="1.20.1050.10">
    <property type="match status" value="1"/>
</dbReference>